<sequence length="91" mass="9232">MSAKRVDTTIIVVAVAASVLGAAGLIGVLGQAWMGRTPSHVLTYLPMVLLPISFALAAVAMIRAILRRRGAVAGGSESLGTGSLETGVSRT</sequence>
<proteinExistence type="predicted"/>
<organism evidence="3 4">
    <name type="scientific">Brevibacterium celere</name>
    <dbReference type="NCBI Taxonomy" id="225845"/>
    <lineage>
        <taxon>Bacteria</taxon>
        <taxon>Bacillati</taxon>
        <taxon>Actinomycetota</taxon>
        <taxon>Actinomycetes</taxon>
        <taxon>Micrococcales</taxon>
        <taxon>Brevibacteriaceae</taxon>
        <taxon>Brevibacterium</taxon>
    </lineage>
</organism>
<name>A0A366IJ50_9MICO</name>
<feature type="region of interest" description="Disordered" evidence="1">
    <location>
        <begin position="71"/>
        <end position="91"/>
    </location>
</feature>
<keyword evidence="2" id="KW-1133">Transmembrane helix</keyword>
<gene>
    <name evidence="3" type="ORF">DFO65_104106</name>
</gene>
<keyword evidence="2" id="KW-0472">Membrane</keyword>
<keyword evidence="4" id="KW-1185">Reference proteome</keyword>
<protein>
    <submittedName>
        <fullName evidence="3">Uncharacterized protein</fullName>
    </submittedName>
</protein>
<evidence type="ECO:0000313" key="4">
    <source>
        <dbReference type="Proteomes" id="UP000253509"/>
    </source>
</evidence>
<dbReference type="RefSeq" id="WP_245940518.1">
    <property type="nucleotide sequence ID" value="NZ_QNSB01000004.1"/>
</dbReference>
<reference evidence="3 4" key="1">
    <citation type="submission" date="2018-06" db="EMBL/GenBank/DDBJ databases">
        <title>Freshwater and sediment microbial communities from various areas in North America, analyzing microbe dynamics in response to fracking.</title>
        <authorList>
            <person name="Lamendella R."/>
        </authorList>
    </citation>
    <scope>NUCLEOTIDE SEQUENCE [LARGE SCALE GENOMIC DNA]</scope>
    <source>
        <strain evidence="3 4">3b_TX</strain>
    </source>
</reference>
<dbReference type="EMBL" id="QNSB01000004">
    <property type="protein sequence ID" value="RBP72150.1"/>
    <property type="molecule type" value="Genomic_DNA"/>
</dbReference>
<feature type="compositionally biased region" description="Low complexity" evidence="1">
    <location>
        <begin position="74"/>
        <end position="91"/>
    </location>
</feature>
<keyword evidence="2" id="KW-0812">Transmembrane</keyword>
<evidence type="ECO:0000313" key="3">
    <source>
        <dbReference type="EMBL" id="RBP72150.1"/>
    </source>
</evidence>
<dbReference type="Proteomes" id="UP000253509">
    <property type="component" value="Unassembled WGS sequence"/>
</dbReference>
<evidence type="ECO:0000256" key="1">
    <source>
        <dbReference type="SAM" id="MobiDB-lite"/>
    </source>
</evidence>
<dbReference type="AlphaFoldDB" id="A0A366IJ50"/>
<feature type="transmembrane region" description="Helical" evidence="2">
    <location>
        <begin position="44"/>
        <end position="66"/>
    </location>
</feature>
<comment type="caution">
    <text evidence="3">The sequence shown here is derived from an EMBL/GenBank/DDBJ whole genome shotgun (WGS) entry which is preliminary data.</text>
</comment>
<feature type="transmembrane region" description="Helical" evidence="2">
    <location>
        <begin position="12"/>
        <end position="32"/>
    </location>
</feature>
<accession>A0A366IJ50</accession>
<evidence type="ECO:0000256" key="2">
    <source>
        <dbReference type="SAM" id="Phobius"/>
    </source>
</evidence>